<dbReference type="Gene3D" id="2.30.330.10">
    <property type="entry name" value="SpoA-like"/>
    <property type="match status" value="1"/>
</dbReference>
<dbReference type="InterPro" id="IPR001172">
    <property type="entry name" value="FliN_T3SS_HrcQb"/>
</dbReference>
<keyword evidence="9" id="KW-0966">Cell projection</keyword>
<dbReference type="InterPro" id="IPR051469">
    <property type="entry name" value="FliN/MopA/SpaO"/>
</dbReference>
<keyword evidence="4" id="KW-1003">Cell membrane</keyword>
<keyword evidence="9" id="KW-0969">Cilium</keyword>
<proteinExistence type="inferred from homology"/>
<dbReference type="EMBL" id="JABBZM010000018">
    <property type="protein sequence ID" value="NMV39983.1"/>
    <property type="molecule type" value="Genomic_DNA"/>
</dbReference>
<evidence type="ECO:0000256" key="2">
    <source>
        <dbReference type="ARBA" id="ARBA00009226"/>
    </source>
</evidence>
<dbReference type="Pfam" id="PF01052">
    <property type="entry name" value="FliMN_C"/>
    <property type="match status" value="1"/>
</dbReference>
<protein>
    <recommendedName>
        <fullName evidence="3">Flagellar motor switch protein FliN</fullName>
    </recommendedName>
</protein>
<comment type="subcellular location">
    <subcellularLocation>
        <location evidence="1">Cell membrane</location>
        <topology evidence="1">Peripheral membrane protein</topology>
        <orientation evidence="1">Cytoplasmic side</orientation>
    </subcellularLocation>
</comment>
<sequence>MTAINDIDLSALDDLDLGDEPQATPEAAAPRDPMRMLRRIPVRLTLEVGEATVPLADLLSYEAGSTVELNRLAGEPLVIKVNGTAIGTAEVVVSGEHYGLRIIELDDLSSLTS</sequence>
<comment type="similarity">
    <text evidence="2">Belongs to the FliN/MopA/SpaO family.</text>
</comment>
<evidence type="ECO:0000256" key="4">
    <source>
        <dbReference type="ARBA" id="ARBA00022475"/>
    </source>
</evidence>
<dbReference type="InterPro" id="IPR001543">
    <property type="entry name" value="FliN-like_C"/>
</dbReference>
<dbReference type="GO" id="GO:0009425">
    <property type="term" value="C:bacterial-type flagellum basal body"/>
    <property type="evidence" value="ECO:0007669"/>
    <property type="project" value="InterPro"/>
</dbReference>
<evidence type="ECO:0000256" key="6">
    <source>
        <dbReference type="ARBA" id="ARBA00022779"/>
    </source>
</evidence>
<name>A0A848P443_9RALS</name>
<feature type="domain" description="Flagellar motor switch protein FliN-like C-terminal" evidence="8">
    <location>
        <begin position="36"/>
        <end position="105"/>
    </location>
</feature>
<dbReference type="GO" id="GO:0005886">
    <property type="term" value="C:plasma membrane"/>
    <property type="evidence" value="ECO:0007669"/>
    <property type="project" value="UniProtKB-SubCell"/>
</dbReference>
<evidence type="ECO:0000313" key="10">
    <source>
        <dbReference type="Proteomes" id="UP000575469"/>
    </source>
</evidence>
<comment type="caution">
    <text evidence="9">The sequence shown here is derived from an EMBL/GenBank/DDBJ whole genome shotgun (WGS) entry which is preliminary data.</text>
</comment>
<dbReference type="PRINTS" id="PR00956">
    <property type="entry name" value="FLGMOTORFLIN"/>
</dbReference>
<evidence type="ECO:0000256" key="1">
    <source>
        <dbReference type="ARBA" id="ARBA00004413"/>
    </source>
</evidence>
<dbReference type="GO" id="GO:0006935">
    <property type="term" value="P:chemotaxis"/>
    <property type="evidence" value="ECO:0007669"/>
    <property type="project" value="UniProtKB-KW"/>
</dbReference>
<dbReference type="InterPro" id="IPR012826">
    <property type="entry name" value="FliN"/>
</dbReference>
<dbReference type="GO" id="GO:0071973">
    <property type="term" value="P:bacterial-type flagellum-dependent cell motility"/>
    <property type="evidence" value="ECO:0007669"/>
    <property type="project" value="InterPro"/>
</dbReference>
<dbReference type="PANTHER" id="PTHR43484">
    <property type="match status" value="1"/>
</dbReference>
<organism evidence="9 10">
    <name type="scientific">Ralstonia insidiosa</name>
    <dbReference type="NCBI Taxonomy" id="190721"/>
    <lineage>
        <taxon>Bacteria</taxon>
        <taxon>Pseudomonadati</taxon>
        <taxon>Pseudomonadota</taxon>
        <taxon>Betaproteobacteria</taxon>
        <taxon>Burkholderiales</taxon>
        <taxon>Burkholderiaceae</taxon>
        <taxon>Ralstonia</taxon>
    </lineage>
</organism>
<dbReference type="PANTHER" id="PTHR43484:SF1">
    <property type="entry name" value="FLAGELLAR MOTOR SWITCH PROTEIN FLIN"/>
    <property type="match status" value="1"/>
</dbReference>
<dbReference type="SUPFAM" id="SSF101801">
    <property type="entry name" value="Surface presentation of antigens (SPOA)"/>
    <property type="match status" value="1"/>
</dbReference>
<dbReference type="AlphaFoldDB" id="A0A848P443"/>
<dbReference type="RefSeq" id="WP_104654338.1">
    <property type="nucleotide sequence ID" value="NZ_JABBZM010000018.1"/>
</dbReference>
<dbReference type="Proteomes" id="UP000575469">
    <property type="component" value="Unassembled WGS sequence"/>
</dbReference>
<evidence type="ECO:0000256" key="3">
    <source>
        <dbReference type="ARBA" id="ARBA00021897"/>
    </source>
</evidence>
<evidence type="ECO:0000313" key="9">
    <source>
        <dbReference type="EMBL" id="NMV39983.1"/>
    </source>
</evidence>
<reference evidence="9 10" key="1">
    <citation type="submission" date="2020-04" db="EMBL/GenBank/DDBJ databases">
        <title>Ralstonia insidiosa genome sequencing and assembly.</title>
        <authorList>
            <person name="Martins R.C.R."/>
            <person name="Perdigao-Neto L.V."/>
            <person name="Levin A.S.S."/>
            <person name="Costa S.F."/>
        </authorList>
    </citation>
    <scope>NUCLEOTIDE SEQUENCE [LARGE SCALE GENOMIC DNA]</scope>
    <source>
        <strain evidence="9 10">5047</strain>
    </source>
</reference>
<keyword evidence="5" id="KW-0145">Chemotaxis</keyword>
<keyword evidence="6" id="KW-0283">Flagellar rotation</keyword>
<keyword evidence="9" id="KW-0282">Flagellum</keyword>
<evidence type="ECO:0000256" key="7">
    <source>
        <dbReference type="ARBA" id="ARBA00023136"/>
    </source>
</evidence>
<dbReference type="InterPro" id="IPR036429">
    <property type="entry name" value="SpoA-like_sf"/>
</dbReference>
<gene>
    <name evidence="9" type="primary">fliN</name>
    <name evidence="9" type="ORF">HGR00_18905</name>
</gene>
<evidence type="ECO:0000259" key="8">
    <source>
        <dbReference type="Pfam" id="PF01052"/>
    </source>
</evidence>
<dbReference type="GO" id="GO:0003774">
    <property type="term" value="F:cytoskeletal motor activity"/>
    <property type="evidence" value="ECO:0007669"/>
    <property type="project" value="InterPro"/>
</dbReference>
<keyword evidence="7" id="KW-0472">Membrane</keyword>
<accession>A0A848P443</accession>
<dbReference type="NCBIfam" id="TIGR02480">
    <property type="entry name" value="fliN"/>
    <property type="match status" value="1"/>
</dbReference>
<evidence type="ECO:0000256" key="5">
    <source>
        <dbReference type="ARBA" id="ARBA00022500"/>
    </source>
</evidence>